<comment type="caution">
    <text evidence="1">The sequence shown here is derived from an EMBL/GenBank/DDBJ whole genome shotgun (WGS) entry which is preliminary data.</text>
</comment>
<evidence type="ECO:0000313" key="1">
    <source>
        <dbReference type="EMBL" id="ESU38826.1"/>
    </source>
</evidence>
<reference evidence="1 2" key="2">
    <citation type="journal article" date="2013" name="Genome Biol. Evol.">
        <title>Genome sequencing of Giardia lamblia genotypes A2 and B isolates (DH and GS) and comparative analysis with the genomes of genotypes A1 and E (WB and Pig).</title>
        <authorList>
            <person name="Adam R.D."/>
            <person name="Dahlstrom E.W."/>
            <person name="Martens C.A."/>
            <person name="Bruno D.P."/>
            <person name="Barbian K.D."/>
            <person name="Ricklefs S.M."/>
            <person name="Hernandez M.M."/>
            <person name="Narla N.P."/>
            <person name="Patel R.B."/>
            <person name="Porcella S.F."/>
            <person name="Nash T.E."/>
        </authorList>
    </citation>
    <scope>NUCLEOTIDE SEQUENCE [LARGE SCALE GENOMIC DNA]</scope>
    <source>
        <strain evidence="1 2">GS</strain>
    </source>
</reference>
<dbReference type="GO" id="GO:0004674">
    <property type="term" value="F:protein serine/threonine kinase activity"/>
    <property type="evidence" value="ECO:0007669"/>
    <property type="project" value="UniProtKB-KW"/>
</dbReference>
<dbReference type="Proteomes" id="UP000018040">
    <property type="component" value="Unassembled WGS sequence"/>
</dbReference>
<proteinExistence type="predicted"/>
<dbReference type="AlphaFoldDB" id="V6TJ88"/>
<organism evidence="1 2">
    <name type="scientific">Giardia intestinalis</name>
    <name type="common">Giardia lamblia</name>
    <dbReference type="NCBI Taxonomy" id="5741"/>
    <lineage>
        <taxon>Eukaryota</taxon>
        <taxon>Metamonada</taxon>
        <taxon>Diplomonadida</taxon>
        <taxon>Hexamitidae</taxon>
        <taxon>Giardiinae</taxon>
        <taxon>Giardia</taxon>
    </lineage>
</organism>
<sequence>MKAEDRISARKLVEILRLYQLKPKLTLSKSGCRSSGLNGCVGGSITDMTTSNVPNNWYGTGIP</sequence>
<gene>
    <name evidence="1" type="ORF">GSB_154162</name>
</gene>
<reference evidence="2" key="1">
    <citation type="submission" date="2012-02" db="EMBL/GenBank/DDBJ databases">
        <title>Genome sequencing of Giardia lamblia Genotypes A2 and B isolates (DH and GS) and comparative analysis with the genomes of Genotypes A1 and E (WB and Pig).</title>
        <authorList>
            <person name="Adam R."/>
            <person name="Dahlstrom E."/>
            <person name="Martens C."/>
            <person name="Bruno D."/>
            <person name="Barbian K."/>
            <person name="Porcella S.F."/>
            <person name="Nash T."/>
        </authorList>
    </citation>
    <scope>NUCLEOTIDE SEQUENCE</scope>
    <source>
        <strain evidence="2">GS</strain>
    </source>
</reference>
<keyword evidence="1" id="KW-0418">Kinase</keyword>
<evidence type="ECO:0000313" key="2">
    <source>
        <dbReference type="Proteomes" id="UP000018040"/>
    </source>
</evidence>
<name>V6TJ88_GIAIN</name>
<dbReference type="EMBL" id="AHHH01000491">
    <property type="protein sequence ID" value="ESU38826.1"/>
    <property type="molecule type" value="Genomic_DNA"/>
</dbReference>
<accession>V6TJ88</accession>
<keyword evidence="1" id="KW-0723">Serine/threonine-protein kinase</keyword>
<keyword evidence="1" id="KW-0808">Transferase</keyword>
<protein>
    <submittedName>
        <fullName evidence="1">Serine/threonine protein kinase</fullName>
    </submittedName>
</protein>